<dbReference type="PANTHER" id="PTHR47810">
    <property type="entry name" value="DNA LIGASE"/>
    <property type="match status" value="1"/>
</dbReference>
<protein>
    <recommendedName>
        <fullName evidence="5">DNA ligase OB-like domain-containing protein</fullName>
    </recommendedName>
</protein>
<dbReference type="RefSeq" id="WP_150873151.1">
    <property type="nucleotide sequence ID" value="NZ_VWSE01000010.1"/>
</dbReference>
<keyword evidence="2" id="KW-0235">DNA replication</keyword>
<dbReference type="GO" id="GO:0016874">
    <property type="term" value="F:ligase activity"/>
    <property type="evidence" value="ECO:0007669"/>
    <property type="project" value="UniProtKB-KW"/>
</dbReference>
<comment type="caution">
    <text evidence="6">The sequence shown here is derived from an EMBL/GenBank/DDBJ whole genome shotgun (WGS) entry which is preliminary data.</text>
</comment>
<keyword evidence="3" id="KW-0227">DNA damage</keyword>
<evidence type="ECO:0000256" key="1">
    <source>
        <dbReference type="ARBA" id="ARBA00022598"/>
    </source>
</evidence>
<evidence type="ECO:0000256" key="4">
    <source>
        <dbReference type="ARBA" id="ARBA00023204"/>
    </source>
</evidence>
<organism evidence="6 7">
    <name type="scientific">Vibrio fortis</name>
    <dbReference type="NCBI Taxonomy" id="212667"/>
    <lineage>
        <taxon>Bacteria</taxon>
        <taxon>Pseudomonadati</taxon>
        <taxon>Pseudomonadota</taxon>
        <taxon>Gammaproteobacteria</taxon>
        <taxon>Vibrionales</taxon>
        <taxon>Vibrionaceae</taxon>
        <taxon>Vibrio</taxon>
    </lineage>
</organism>
<dbReference type="InterPro" id="IPR029319">
    <property type="entry name" value="DNA_ligase_OB"/>
</dbReference>
<proteinExistence type="predicted"/>
<dbReference type="InterPro" id="IPR050326">
    <property type="entry name" value="NAD_dep_DNA_ligaseB"/>
</dbReference>
<dbReference type="Proteomes" id="UP000326789">
    <property type="component" value="Unassembled WGS sequence"/>
</dbReference>
<keyword evidence="4" id="KW-0234">DNA repair</keyword>
<dbReference type="SUPFAM" id="SSF50249">
    <property type="entry name" value="Nucleic acid-binding proteins"/>
    <property type="match status" value="1"/>
</dbReference>
<feature type="domain" description="DNA ligase OB-like" evidence="5">
    <location>
        <begin position="152"/>
        <end position="216"/>
    </location>
</feature>
<dbReference type="GO" id="GO:0006260">
    <property type="term" value="P:DNA replication"/>
    <property type="evidence" value="ECO:0007669"/>
    <property type="project" value="UniProtKB-KW"/>
</dbReference>
<reference evidence="6 7" key="1">
    <citation type="submission" date="2019-09" db="EMBL/GenBank/DDBJ databases">
        <title>Whole genome sequence of Vibrio fortis.</title>
        <authorList>
            <person name="Das S.K."/>
        </authorList>
    </citation>
    <scope>NUCLEOTIDE SEQUENCE [LARGE SCALE GENOMIC DNA]</scope>
    <source>
        <strain evidence="6 7">AN60</strain>
    </source>
</reference>
<dbReference type="Gene3D" id="2.40.50.140">
    <property type="entry name" value="Nucleic acid-binding proteins"/>
    <property type="match status" value="1"/>
</dbReference>
<sequence>MIKPKLYTGGDLSGEWVVTRKLDGVRALKNDEGEIVSRNGKPLFNLDHLKDEIQDAEIYLGNWEDTISRVRSHTADPVPHDCVYRLQPDDYDPRLFVCILDDPTESTIDALLQQALERGDEGLVLRKSRSTNWLKVKPLETHDVRITGFTRGTGRNSERLGALITPMGKVSSGLTDELRETIWNNQDEYLNQMIEVECMELTKNGKFRHPRLVRFRPDKG</sequence>
<evidence type="ECO:0000256" key="3">
    <source>
        <dbReference type="ARBA" id="ARBA00022763"/>
    </source>
</evidence>
<dbReference type="SUPFAM" id="SSF56091">
    <property type="entry name" value="DNA ligase/mRNA capping enzyme, catalytic domain"/>
    <property type="match status" value="1"/>
</dbReference>
<dbReference type="GO" id="GO:0006281">
    <property type="term" value="P:DNA repair"/>
    <property type="evidence" value="ECO:0007669"/>
    <property type="project" value="UniProtKB-KW"/>
</dbReference>
<dbReference type="Pfam" id="PF14743">
    <property type="entry name" value="DNA_ligase_OB_2"/>
    <property type="match status" value="1"/>
</dbReference>
<dbReference type="AlphaFoldDB" id="A0A5N3QU66"/>
<keyword evidence="1" id="KW-0436">Ligase</keyword>
<evidence type="ECO:0000259" key="5">
    <source>
        <dbReference type="Pfam" id="PF14743"/>
    </source>
</evidence>
<dbReference type="InterPro" id="IPR012340">
    <property type="entry name" value="NA-bd_OB-fold"/>
</dbReference>
<dbReference type="EMBL" id="VWSE01000010">
    <property type="protein sequence ID" value="KAB0285450.1"/>
    <property type="molecule type" value="Genomic_DNA"/>
</dbReference>
<gene>
    <name evidence="6" type="ORF">F2P58_23335</name>
</gene>
<accession>A0A5N3QU66</accession>
<name>A0A5N3QU66_9VIBR</name>
<evidence type="ECO:0000313" key="6">
    <source>
        <dbReference type="EMBL" id="KAB0285450.1"/>
    </source>
</evidence>
<dbReference type="CDD" id="cd08041">
    <property type="entry name" value="OBF_kDNA_ligase_like"/>
    <property type="match status" value="1"/>
</dbReference>
<evidence type="ECO:0000313" key="7">
    <source>
        <dbReference type="Proteomes" id="UP000326789"/>
    </source>
</evidence>
<evidence type="ECO:0000256" key="2">
    <source>
        <dbReference type="ARBA" id="ARBA00022705"/>
    </source>
</evidence>
<dbReference type="PANTHER" id="PTHR47810:SF1">
    <property type="entry name" value="DNA LIGASE B"/>
    <property type="match status" value="1"/>
</dbReference>